<accession>A0ACB9QQE8</accession>
<evidence type="ECO:0000313" key="1">
    <source>
        <dbReference type="EMBL" id="KAI4369057.1"/>
    </source>
</evidence>
<dbReference type="EMBL" id="CM042884">
    <property type="protein sequence ID" value="KAI4369057.1"/>
    <property type="molecule type" value="Genomic_DNA"/>
</dbReference>
<proteinExistence type="predicted"/>
<gene>
    <name evidence="1" type="ORF">MLD38_017548</name>
</gene>
<dbReference type="Proteomes" id="UP001057402">
    <property type="component" value="Chromosome 5"/>
</dbReference>
<keyword evidence="2" id="KW-1185">Reference proteome</keyword>
<name>A0ACB9QQE8_9MYRT</name>
<organism evidence="1 2">
    <name type="scientific">Melastoma candidum</name>
    <dbReference type="NCBI Taxonomy" id="119954"/>
    <lineage>
        <taxon>Eukaryota</taxon>
        <taxon>Viridiplantae</taxon>
        <taxon>Streptophyta</taxon>
        <taxon>Embryophyta</taxon>
        <taxon>Tracheophyta</taxon>
        <taxon>Spermatophyta</taxon>
        <taxon>Magnoliopsida</taxon>
        <taxon>eudicotyledons</taxon>
        <taxon>Gunneridae</taxon>
        <taxon>Pentapetalae</taxon>
        <taxon>rosids</taxon>
        <taxon>malvids</taxon>
        <taxon>Myrtales</taxon>
        <taxon>Melastomataceae</taxon>
        <taxon>Melastomatoideae</taxon>
        <taxon>Melastomateae</taxon>
        <taxon>Melastoma</taxon>
    </lineage>
</organism>
<protein>
    <submittedName>
        <fullName evidence="1">Uncharacterized protein</fullName>
    </submittedName>
</protein>
<sequence>MIVEPMKKSNSGKYPSLLLAAKIMCKIPSMSGLIKNYVQDLQGDLPHEWLEGAHTIIKHLRPVTSVTMLRIAFRGFFCQGLQMLILFLTRGRHQVVHYEGQGGPVQVNSKPRPEVLAIIGGACKRLRPDVQHLLAHLKLDVNSSVDAANNPKLI</sequence>
<evidence type="ECO:0000313" key="2">
    <source>
        <dbReference type="Proteomes" id="UP001057402"/>
    </source>
</evidence>
<comment type="caution">
    <text evidence="1">The sequence shown here is derived from an EMBL/GenBank/DDBJ whole genome shotgun (WGS) entry which is preliminary data.</text>
</comment>
<reference evidence="2" key="1">
    <citation type="journal article" date="2023" name="Front. Plant Sci.">
        <title>Chromosomal-level genome assembly of Melastoma candidum provides insights into trichome evolution.</title>
        <authorList>
            <person name="Zhong Y."/>
            <person name="Wu W."/>
            <person name="Sun C."/>
            <person name="Zou P."/>
            <person name="Liu Y."/>
            <person name="Dai S."/>
            <person name="Zhou R."/>
        </authorList>
    </citation>
    <scope>NUCLEOTIDE SEQUENCE [LARGE SCALE GENOMIC DNA]</scope>
</reference>